<dbReference type="Proteomes" id="UP001219525">
    <property type="component" value="Unassembled WGS sequence"/>
</dbReference>
<evidence type="ECO:0000313" key="2">
    <source>
        <dbReference type="EMBL" id="KAJ7221464.1"/>
    </source>
</evidence>
<feature type="chain" id="PRO_5042051083" evidence="1">
    <location>
        <begin position="19"/>
        <end position="175"/>
    </location>
</feature>
<name>A0AAD6VUY9_9AGAR</name>
<protein>
    <submittedName>
        <fullName evidence="2">Uncharacterized protein</fullName>
    </submittedName>
</protein>
<proteinExistence type="predicted"/>
<dbReference type="AlphaFoldDB" id="A0AAD6VUY9"/>
<keyword evidence="1" id="KW-0732">Signal</keyword>
<dbReference type="EMBL" id="JARJCW010000008">
    <property type="protein sequence ID" value="KAJ7221464.1"/>
    <property type="molecule type" value="Genomic_DNA"/>
</dbReference>
<evidence type="ECO:0000256" key="1">
    <source>
        <dbReference type="SAM" id="SignalP"/>
    </source>
</evidence>
<comment type="caution">
    <text evidence="2">The sequence shown here is derived from an EMBL/GenBank/DDBJ whole genome shotgun (WGS) entry which is preliminary data.</text>
</comment>
<sequence length="175" mass="17375">MQLTSSFVLLAFVAGSYATPATPAARAADPVASPVVPELDAKLNAIWADLQAGNSVDGVATLVSRSVTCQTSGASPSTGDAQAAAEFIQGLNQDCCNFNNVGSHCTTMHNSGSAAVGICGDPKSGFLSDTCGPCSDAGNGLLDIADSCSSGGKSGGLCDFAQAISPGITLILFHS</sequence>
<keyword evidence="3" id="KW-1185">Reference proteome</keyword>
<gene>
    <name evidence="2" type="ORF">GGX14DRAFT_558958</name>
</gene>
<accession>A0AAD6VUY9</accession>
<evidence type="ECO:0000313" key="3">
    <source>
        <dbReference type="Proteomes" id="UP001219525"/>
    </source>
</evidence>
<organism evidence="2 3">
    <name type="scientific">Mycena pura</name>
    <dbReference type="NCBI Taxonomy" id="153505"/>
    <lineage>
        <taxon>Eukaryota</taxon>
        <taxon>Fungi</taxon>
        <taxon>Dikarya</taxon>
        <taxon>Basidiomycota</taxon>
        <taxon>Agaricomycotina</taxon>
        <taxon>Agaricomycetes</taxon>
        <taxon>Agaricomycetidae</taxon>
        <taxon>Agaricales</taxon>
        <taxon>Marasmiineae</taxon>
        <taxon>Mycenaceae</taxon>
        <taxon>Mycena</taxon>
    </lineage>
</organism>
<reference evidence="2" key="1">
    <citation type="submission" date="2023-03" db="EMBL/GenBank/DDBJ databases">
        <title>Massive genome expansion in bonnet fungi (Mycena s.s.) driven by repeated elements and novel gene families across ecological guilds.</title>
        <authorList>
            <consortium name="Lawrence Berkeley National Laboratory"/>
            <person name="Harder C.B."/>
            <person name="Miyauchi S."/>
            <person name="Viragh M."/>
            <person name="Kuo A."/>
            <person name="Thoen E."/>
            <person name="Andreopoulos B."/>
            <person name="Lu D."/>
            <person name="Skrede I."/>
            <person name="Drula E."/>
            <person name="Henrissat B."/>
            <person name="Morin E."/>
            <person name="Kohler A."/>
            <person name="Barry K."/>
            <person name="LaButti K."/>
            <person name="Morin E."/>
            <person name="Salamov A."/>
            <person name="Lipzen A."/>
            <person name="Mereny Z."/>
            <person name="Hegedus B."/>
            <person name="Baldrian P."/>
            <person name="Stursova M."/>
            <person name="Weitz H."/>
            <person name="Taylor A."/>
            <person name="Grigoriev I.V."/>
            <person name="Nagy L.G."/>
            <person name="Martin F."/>
            <person name="Kauserud H."/>
        </authorList>
    </citation>
    <scope>NUCLEOTIDE SEQUENCE</scope>
    <source>
        <strain evidence="2">9144</strain>
    </source>
</reference>
<feature type="signal peptide" evidence="1">
    <location>
        <begin position="1"/>
        <end position="18"/>
    </location>
</feature>